<accession>A0ACB7X9Y4</accession>
<keyword evidence="2" id="KW-1185">Reference proteome</keyword>
<evidence type="ECO:0000313" key="2">
    <source>
        <dbReference type="Proteomes" id="UP000828048"/>
    </source>
</evidence>
<reference evidence="1 2" key="1">
    <citation type="journal article" date="2021" name="Hortic Res">
        <title>High-quality reference genome and annotation aids understanding of berry development for evergreen blueberry (Vaccinium darrowii).</title>
        <authorList>
            <person name="Yu J."/>
            <person name="Hulse-Kemp A.M."/>
            <person name="Babiker E."/>
            <person name="Staton M."/>
        </authorList>
    </citation>
    <scope>NUCLEOTIDE SEQUENCE [LARGE SCALE GENOMIC DNA]</scope>
    <source>
        <strain evidence="2">cv. NJ 8807/NJ 8810</strain>
        <tissue evidence="1">Young leaf</tissue>
    </source>
</reference>
<protein>
    <submittedName>
        <fullName evidence="1">Uncharacterized protein</fullName>
    </submittedName>
</protein>
<comment type="caution">
    <text evidence="1">The sequence shown here is derived from an EMBL/GenBank/DDBJ whole genome shotgun (WGS) entry which is preliminary data.</text>
</comment>
<sequence>MQPIGEQDFVYVSIDKKLSLLSPSPSECCIFRVHNQLRRVNEKAYEPEIVAIGPYHHAKKGVKLEKVAGGTLLDIKFQNGVLHGVLQIPPLEIEDYTETYFRNLIAYEQYFPSNQFCYITDYTTLMDCLIDSPKDVAILSRRGIIHNLNGDDEVVSKMFNTIRDEIRTQTDQFLYADIFNKVNIRCQKRWSRRMATLNRNYLNSPWALISVLAALVLLLLTSTQTFFAVFPSK</sequence>
<evidence type="ECO:0000313" key="1">
    <source>
        <dbReference type="EMBL" id="KAH7837368.1"/>
    </source>
</evidence>
<dbReference type="EMBL" id="CM037156">
    <property type="protein sequence ID" value="KAH7837368.1"/>
    <property type="molecule type" value="Genomic_DNA"/>
</dbReference>
<gene>
    <name evidence="1" type="ORF">Vadar_013042</name>
</gene>
<organism evidence="1 2">
    <name type="scientific">Vaccinium darrowii</name>
    <dbReference type="NCBI Taxonomy" id="229202"/>
    <lineage>
        <taxon>Eukaryota</taxon>
        <taxon>Viridiplantae</taxon>
        <taxon>Streptophyta</taxon>
        <taxon>Embryophyta</taxon>
        <taxon>Tracheophyta</taxon>
        <taxon>Spermatophyta</taxon>
        <taxon>Magnoliopsida</taxon>
        <taxon>eudicotyledons</taxon>
        <taxon>Gunneridae</taxon>
        <taxon>Pentapetalae</taxon>
        <taxon>asterids</taxon>
        <taxon>Ericales</taxon>
        <taxon>Ericaceae</taxon>
        <taxon>Vaccinioideae</taxon>
        <taxon>Vaccinieae</taxon>
        <taxon>Vaccinium</taxon>
    </lineage>
</organism>
<dbReference type="Proteomes" id="UP000828048">
    <property type="component" value="Chromosome 6"/>
</dbReference>
<proteinExistence type="predicted"/>
<name>A0ACB7X9Y4_9ERIC</name>